<accession>A0A8D0BLN5</accession>
<dbReference type="GeneTree" id="ENSGT00530000063707"/>
<feature type="region of interest" description="Disordered" evidence="3">
    <location>
        <begin position="322"/>
        <end position="376"/>
    </location>
</feature>
<feature type="compositionally biased region" description="Polar residues" evidence="3">
    <location>
        <begin position="329"/>
        <end position="341"/>
    </location>
</feature>
<feature type="compositionally biased region" description="Basic and acidic residues" evidence="3">
    <location>
        <begin position="425"/>
        <end position="437"/>
    </location>
</feature>
<dbReference type="InterPro" id="IPR056565">
    <property type="entry name" value="Fn3_ATF7IP"/>
</dbReference>
<feature type="compositionally biased region" description="Basic and acidic residues" evidence="3">
    <location>
        <begin position="148"/>
        <end position="166"/>
    </location>
</feature>
<dbReference type="InterPro" id="IPR026085">
    <property type="entry name" value="ATF7-int"/>
</dbReference>
<feature type="domain" description="Activating transcription factor 7-interacting protein Fn3" evidence="5">
    <location>
        <begin position="486"/>
        <end position="587"/>
    </location>
</feature>
<reference evidence="6" key="2">
    <citation type="submission" date="2025-09" db="UniProtKB">
        <authorList>
            <consortium name="Ensembl"/>
        </authorList>
    </citation>
    <scope>IDENTIFICATION</scope>
</reference>
<evidence type="ECO:0000256" key="3">
    <source>
        <dbReference type="SAM" id="MobiDB-lite"/>
    </source>
</evidence>
<keyword evidence="2" id="KW-0539">Nucleus</keyword>
<dbReference type="InterPro" id="IPR031870">
    <property type="entry name" value="ATF7IP_BD"/>
</dbReference>
<dbReference type="Pfam" id="PF16794">
    <property type="entry name" value="fn3_4"/>
    <property type="match status" value="1"/>
</dbReference>
<reference evidence="6" key="1">
    <citation type="submission" date="2025-08" db="UniProtKB">
        <authorList>
            <consortium name="Ensembl"/>
        </authorList>
    </citation>
    <scope>IDENTIFICATION</scope>
</reference>
<comment type="subcellular location">
    <subcellularLocation>
        <location evidence="1">Nucleus</location>
    </subcellularLocation>
</comment>
<feature type="region of interest" description="Disordered" evidence="3">
    <location>
        <begin position="1"/>
        <end position="21"/>
    </location>
</feature>
<evidence type="ECO:0000259" key="4">
    <source>
        <dbReference type="Pfam" id="PF16788"/>
    </source>
</evidence>
<evidence type="ECO:0000256" key="2">
    <source>
        <dbReference type="ARBA" id="ARBA00023242"/>
    </source>
</evidence>
<dbReference type="GO" id="GO:0006355">
    <property type="term" value="P:regulation of DNA-templated transcription"/>
    <property type="evidence" value="ECO:0007669"/>
    <property type="project" value="TreeGrafter"/>
</dbReference>
<feature type="region of interest" description="Disordered" evidence="3">
    <location>
        <begin position="425"/>
        <end position="444"/>
    </location>
</feature>
<sequence>MNSDMDIKKPLRARKTMTHSSRKQIEMLNGIKNGQVAATAANGPSSNDNHDHLKTVGKNCLYYNSEKGLDRDAESKQTPLSTPLKEPTTNLVVNSEISIYNDNQDISKNDSTCPTNADVEQFWDGNALQDILYDLYHKESQSPLCKPIEVRLDTKPGRPLSDRPEDQLPGSSPVHEHAVSTADETLRMPALEPETDDSPLHNNISDASLLLDRSPRKRKNSGTGGESLSKHTRTAGEASGACDPKLERESSALVKVKCFIQRQLNVSAENMDHGLQLLHERIDRTHCLRKHEGITINIIKKISRLERRINAVISFQKAGLSRKSLPSRVPSQPKTPNSSSILPDDASNKSVLAKEKPANPNKTSADIAESSDNPHLGMMRQRADVQDVDTAGVKEKLVSAGGCTSFETSCNSKNLLLIDLTDEGNSERNCKKDEKNLADQQKSSSEILVVDSPEPVFQPSDEFSHLPPLPSSHLHPVRKGRFRDTLPPQKLDLEVVRVQRPKGIALQWNIKRLDPRCAPIESFHLFLCLENTTDGELSVWSKIDEIRALPLPMACSLSRFPSFVKCYFTMQARDIYGRYGPFCDIQSISTV</sequence>
<evidence type="ECO:0000259" key="5">
    <source>
        <dbReference type="Pfam" id="PF16794"/>
    </source>
</evidence>
<evidence type="ECO:0000313" key="7">
    <source>
        <dbReference type="Proteomes" id="UP000694421"/>
    </source>
</evidence>
<evidence type="ECO:0000313" key="6">
    <source>
        <dbReference type="Ensembl" id="ENSSMRP00000009749.1"/>
    </source>
</evidence>
<evidence type="ECO:0008006" key="8">
    <source>
        <dbReference type="Google" id="ProtNLM"/>
    </source>
</evidence>
<evidence type="ECO:0000256" key="1">
    <source>
        <dbReference type="ARBA" id="ARBA00004123"/>
    </source>
</evidence>
<protein>
    <recommendedName>
        <fullName evidence="8">Activating transcription factor 7-interacting protein 2</fullName>
    </recommendedName>
</protein>
<dbReference type="GO" id="GO:0005667">
    <property type="term" value="C:transcription regulator complex"/>
    <property type="evidence" value="ECO:0007669"/>
    <property type="project" value="TreeGrafter"/>
</dbReference>
<dbReference type="GO" id="GO:0003712">
    <property type="term" value="F:transcription coregulator activity"/>
    <property type="evidence" value="ECO:0007669"/>
    <property type="project" value="TreeGrafter"/>
</dbReference>
<dbReference type="OMA" id="VEQTQCR"/>
<dbReference type="GO" id="GO:0005634">
    <property type="term" value="C:nucleus"/>
    <property type="evidence" value="ECO:0007669"/>
    <property type="project" value="UniProtKB-SubCell"/>
</dbReference>
<feature type="domain" description="ATF7-interacting protein protein binding" evidence="4">
    <location>
        <begin position="229"/>
        <end position="344"/>
    </location>
</feature>
<name>A0A8D0BLN5_SALMN</name>
<feature type="region of interest" description="Disordered" evidence="3">
    <location>
        <begin position="147"/>
        <end position="244"/>
    </location>
</feature>
<organism evidence="6 7">
    <name type="scientific">Salvator merianae</name>
    <name type="common">Argentine black and white tegu</name>
    <name type="synonym">Tupinambis merianae</name>
    <dbReference type="NCBI Taxonomy" id="96440"/>
    <lineage>
        <taxon>Eukaryota</taxon>
        <taxon>Metazoa</taxon>
        <taxon>Chordata</taxon>
        <taxon>Craniata</taxon>
        <taxon>Vertebrata</taxon>
        <taxon>Euteleostomi</taxon>
        <taxon>Lepidosauria</taxon>
        <taxon>Squamata</taxon>
        <taxon>Bifurcata</taxon>
        <taxon>Unidentata</taxon>
        <taxon>Episquamata</taxon>
        <taxon>Laterata</taxon>
        <taxon>Teiioidea</taxon>
        <taxon>Teiidae</taxon>
        <taxon>Salvator</taxon>
    </lineage>
</organism>
<dbReference type="Pfam" id="PF16788">
    <property type="entry name" value="ATF7IP_BD"/>
    <property type="match status" value="1"/>
</dbReference>
<dbReference type="PANTHER" id="PTHR23210">
    <property type="entry name" value="ACTIVATING TRANSCRIPTION FACTOR 7 INTERACTING PROTEIN"/>
    <property type="match status" value="1"/>
</dbReference>
<dbReference type="Ensembl" id="ENSSMRT00000011361.1">
    <property type="protein sequence ID" value="ENSSMRP00000009749.1"/>
    <property type="gene ID" value="ENSSMRG00000007754.1"/>
</dbReference>
<dbReference type="AlphaFoldDB" id="A0A8D0BLN5"/>
<proteinExistence type="predicted"/>
<keyword evidence="7" id="KW-1185">Reference proteome</keyword>
<dbReference type="PANTHER" id="PTHR23210:SF23">
    <property type="entry name" value="ACTIVATING TRANSCRIPTION FACTOR 7-INTERACTING PROTEIN 2"/>
    <property type="match status" value="1"/>
</dbReference>
<feature type="compositionally biased region" description="Basic residues" evidence="3">
    <location>
        <begin position="10"/>
        <end position="21"/>
    </location>
</feature>
<dbReference type="Proteomes" id="UP000694421">
    <property type="component" value="Unplaced"/>
</dbReference>